<dbReference type="InterPro" id="IPR010920">
    <property type="entry name" value="LSM_dom_sf"/>
</dbReference>
<dbReference type="GO" id="GO:0031417">
    <property type="term" value="C:NatC complex"/>
    <property type="evidence" value="ECO:0007669"/>
    <property type="project" value="InterPro"/>
</dbReference>
<dbReference type="EMBL" id="GL376624">
    <property type="status" value="NOT_ANNOTATED_CDS"/>
    <property type="molecule type" value="Genomic_DNA"/>
</dbReference>
<dbReference type="PANTHER" id="PTHR10701">
    <property type="entry name" value="SMALL NUCLEAR RIBONUCLEOPROTEIN-ASSOCIATED PROTEIN B AND N"/>
    <property type="match status" value="1"/>
</dbReference>
<accession>K3WY80</accession>
<dbReference type="InterPro" id="IPR034110">
    <property type="entry name" value="LSMD1_Sm"/>
</dbReference>
<dbReference type="VEuPathDB" id="FungiDB:PYU1_G009911"/>
<dbReference type="EnsemblProtists" id="PYU1_T009929">
    <property type="protein sequence ID" value="PYU1_T009929"/>
    <property type="gene ID" value="PYU1_G009911"/>
</dbReference>
<dbReference type="Pfam" id="PF01423">
    <property type="entry name" value="LSM"/>
    <property type="match status" value="1"/>
</dbReference>
<dbReference type="STRING" id="431595.K3WY80"/>
<dbReference type="SUPFAM" id="SSF50182">
    <property type="entry name" value="Sm-like ribonucleoproteins"/>
    <property type="match status" value="1"/>
</dbReference>
<reference evidence="4" key="1">
    <citation type="journal article" date="2010" name="Genome Biol.">
        <title>Genome sequence of the necrotrophic plant pathogen Pythium ultimum reveals original pathogenicity mechanisms and effector repertoire.</title>
        <authorList>
            <person name="Levesque C.A."/>
            <person name="Brouwer H."/>
            <person name="Cano L."/>
            <person name="Hamilton J.P."/>
            <person name="Holt C."/>
            <person name="Huitema E."/>
            <person name="Raffaele S."/>
            <person name="Robideau G.P."/>
            <person name="Thines M."/>
            <person name="Win J."/>
            <person name="Zerillo M.M."/>
            <person name="Beakes G.W."/>
            <person name="Boore J.L."/>
            <person name="Busam D."/>
            <person name="Dumas B."/>
            <person name="Ferriera S."/>
            <person name="Fuerstenberg S.I."/>
            <person name="Gachon C.M."/>
            <person name="Gaulin E."/>
            <person name="Govers F."/>
            <person name="Grenville-Briggs L."/>
            <person name="Horner N."/>
            <person name="Hostetler J."/>
            <person name="Jiang R.H."/>
            <person name="Johnson J."/>
            <person name="Krajaejun T."/>
            <person name="Lin H."/>
            <person name="Meijer H.J."/>
            <person name="Moore B."/>
            <person name="Morris P."/>
            <person name="Phuntmart V."/>
            <person name="Puiu D."/>
            <person name="Shetty J."/>
            <person name="Stajich J.E."/>
            <person name="Tripathy S."/>
            <person name="Wawra S."/>
            <person name="van West P."/>
            <person name="Whitty B.R."/>
            <person name="Coutinho P.M."/>
            <person name="Henrissat B."/>
            <person name="Martin F."/>
            <person name="Thomas P.D."/>
            <person name="Tyler B.M."/>
            <person name="De Vries R.P."/>
            <person name="Kamoun S."/>
            <person name="Yandell M."/>
            <person name="Tisserat N."/>
            <person name="Buell C.R."/>
        </authorList>
    </citation>
    <scope>NUCLEOTIDE SEQUENCE</scope>
    <source>
        <strain evidence="4">DAOM:BR144</strain>
    </source>
</reference>
<feature type="region of interest" description="Disordered" evidence="1">
    <location>
        <begin position="78"/>
        <end position="111"/>
    </location>
</feature>
<evidence type="ECO:0000313" key="3">
    <source>
        <dbReference type="EnsemblProtists" id="PYU1_T009929"/>
    </source>
</evidence>
<protein>
    <recommendedName>
        <fullName evidence="2">Sm domain-containing protein</fullName>
    </recommendedName>
</protein>
<proteinExistence type="predicted"/>
<dbReference type="InterPro" id="IPR001163">
    <property type="entry name" value="Sm_dom_euk/arc"/>
</dbReference>
<keyword evidence="4" id="KW-1185">Reference proteome</keyword>
<feature type="compositionally biased region" description="Basic and acidic residues" evidence="1">
    <location>
        <begin position="84"/>
        <end position="98"/>
    </location>
</feature>
<evidence type="ECO:0000259" key="2">
    <source>
        <dbReference type="SMART" id="SM00651"/>
    </source>
</evidence>
<dbReference type="AlphaFoldDB" id="K3WY80"/>
<evidence type="ECO:0000256" key="1">
    <source>
        <dbReference type="SAM" id="MobiDB-lite"/>
    </source>
</evidence>
<evidence type="ECO:0000313" key="4">
    <source>
        <dbReference type="Proteomes" id="UP000019132"/>
    </source>
</evidence>
<sequence length="140" mass="15226">MATTTTVLSLNGKPQVTPPRGTEGQQQQNASAVGVATQKVMQVLGALARIQISDGRIIVGRLHCFDKHQNVILTDAREYAPISDAKDKSKGAVRKQSEDQAPQNEDDDAAFETHRRATTSRHLGMTLVPGKHIVYIKVQA</sequence>
<reference evidence="4" key="2">
    <citation type="submission" date="2010-04" db="EMBL/GenBank/DDBJ databases">
        <authorList>
            <person name="Buell R."/>
            <person name="Hamilton J."/>
            <person name="Hostetler J."/>
        </authorList>
    </citation>
    <scope>NUCLEOTIDE SEQUENCE [LARGE SCALE GENOMIC DNA]</scope>
    <source>
        <strain evidence="4">DAOM:BR144</strain>
    </source>
</reference>
<dbReference type="OMA" id="IVGRFHC"/>
<dbReference type="CDD" id="cd06168">
    <property type="entry name" value="LSMD1"/>
    <property type="match status" value="1"/>
</dbReference>
<dbReference type="InterPro" id="IPR050914">
    <property type="entry name" value="snRNP_SmB/NAA38-like"/>
</dbReference>
<dbReference type="Proteomes" id="UP000019132">
    <property type="component" value="Unassembled WGS sequence"/>
</dbReference>
<dbReference type="eggNOG" id="ENOG502T98V">
    <property type="taxonomic scope" value="Eukaryota"/>
</dbReference>
<name>K3WY80_GLOUD</name>
<reference evidence="3" key="3">
    <citation type="submission" date="2015-02" db="UniProtKB">
        <authorList>
            <consortium name="EnsemblProtists"/>
        </authorList>
    </citation>
    <scope>IDENTIFICATION</scope>
    <source>
        <strain evidence="3">DAOM BR144</strain>
    </source>
</reference>
<feature type="compositionally biased region" description="Polar residues" evidence="1">
    <location>
        <begin position="1"/>
        <end position="14"/>
    </location>
</feature>
<dbReference type="PANTHER" id="PTHR10701:SF5">
    <property type="entry name" value="N-ALPHA-ACETYLTRANSFERASE 38, NATC AUXILIARY SUBUNIT"/>
    <property type="match status" value="1"/>
</dbReference>
<dbReference type="SMART" id="SM00651">
    <property type="entry name" value="Sm"/>
    <property type="match status" value="1"/>
</dbReference>
<dbReference type="InParanoid" id="K3WY80"/>
<dbReference type="HOGENOM" id="CLU_076902_4_0_1"/>
<organism evidence="3 4">
    <name type="scientific">Globisporangium ultimum (strain ATCC 200006 / CBS 805.95 / DAOM BR144)</name>
    <name type="common">Pythium ultimum</name>
    <dbReference type="NCBI Taxonomy" id="431595"/>
    <lineage>
        <taxon>Eukaryota</taxon>
        <taxon>Sar</taxon>
        <taxon>Stramenopiles</taxon>
        <taxon>Oomycota</taxon>
        <taxon>Peronosporomycetes</taxon>
        <taxon>Pythiales</taxon>
        <taxon>Pythiaceae</taxon>
        <taxon>Globisporangium</taxon>
    </lineage>
</organism>
<feature type="region of interest" description="Disordered" evidence="1">
    <location>
        <begin position="1"/>
        <end position="30"/>
    </location>
</feature>
<dbReference type="Gene3D" id="2.30.30.100">
    <property type="match status" value="1"/>
</dbReference>
<feature type="domain" description="Sm" evidence="2">
    <location>
        <begin position="38"/>
        <end position="138"/>
    </location>
</feature>